<gene>
    <name evidence="2" type="ORF">GNH96_08735</name>
</gene>
<dbReference type="InterPro" id="IPR021139">
    <property type="entry name" value="NYN"/>
</dbReference>
<dbReference type="GO" id="GO:0004540">
    <property type="term" value="F:RNA nuclease activity"/>
    <property type="evidence" value="ECO:0007669"/>
    <property type="project" value="InterPro"/>
</dbReference>
<dbReference type="Proteomes" id="UP000503004">
    <property type="component" value="Chromosome"/>
</dbReference>
<protein>
    <submittedName>
        <fullName evidence="2">NYN domain-containing protein</fullName>
    </submittedName>
</protein>
<keyword evidence="3" id="KW-1185">Reference proteome</keyword>
<accession>A0A858Q895</accession>
<dbReference type="Gene3D" id="3.40.50.1010">
    <property type="entry name" value="5'-nuclease"/>
    <property type="match status" value="1"/>
</dbReference>
<dbReference type="AlphaFoldDB" id="A0A858Q895"/>
<dbReference type="KEGG" id="metu:GNH96_08735"/>
<sequence length="174" mass="19937">MSQFGILSDSPLSAKLPNPAVQRTLRDKAAHRRVFDWSYKLDYGKLYEYLCGDGQEVGCAKLRGPPPPSDSFWKMVERKVFEVKTYDRSLSWKEKKVDVAIAHAMTKDAYTKIDKANAEIVLVAGDKDYMPVIEDLKSEGFRVVVVFWDHATQEVKQAATKFISLNQWLNYLQL</sequence>
<dbReference type="RefSeq" id="WP_228719776.1">
    <property type="nucleotide sequence ID" value="NZ_CP046565.1"/>
</dbReference>
<dbReference type="Pfam" id="PF01936">
    <property type="entry name" value="NYN"/>
    <property type="match status" value="1"/>
</dbReference>
<dbReference type="EMBL" id="CP046565">
    <property type="protein sequence ID" value="QJD30047.1"/>
    <property type="molecule type" value="Genomic_DNA"/>
</dbReference>
<reference evidence="3" key="1">
    <citation type="submission" date="2019-12" db="EMBL/GenBank/DDBJ databases">
        <authorList>
            <person name="Awala S.I."/>
            <person name="Rhee S.K."/>
        </authorList>
    </citation>
    <scope>NUCLEOTIDE SEQUENCE [LARGE SCALE GENOMIC DNA]</scope>
    <source>
        <strain evidence="3">IM1</strain>
    </source>
</reference>
<organism evidence="2 3">
    <name type="scientific">Methylococcus geothermalis</name>
    <dbReference type="NCBI Taxonomy" id="2681310"/>
    <lineage>
        <taxon>Bacteria</taxon>
        <taxon>Pseudomonadati</taxon>
        <taxon>Pseudomonadota</taxon>
        <taxon>Gammaproteobacteria</taxon>
        <taxon>Methylococcales</taxon>
        <taxon>Methylococcaceae</taxon>
        <taxon>Methylococcus</taxon>
    </lineage>
</organism>
<name>A0A858Q895_9GAMM</name>
<evidence type="ECO:0000259" key="1">
    <source>
        <dbReference type="Pfam" id="PF01936"/>
    </source>
</evidence>
<proteinExistence type="predicted"/>
<evidence type="ECO:0000313" key="2">
    <source>
        <dbReference type="EMBL" id="QJD30047.1"/>
    </source>
</evidence>
<evidence type="ECO:0000313" key="3">
    <source>
        <dbReference type="Proteomes" id="UP000503004"/>
    </source>
</evidence>
<feature type="domain" description="NYN" evidence="1">
    <location>
        <begin position="39"/>
        <end position="165"/>
    </location>
</feature>